<evidence type="ECO:0000256" key="2">
    <source>
        <dbReference type="ARBA" id="ARBA00001946"/>
    </source>
</evidence>
<feature type="domain" description="Pterin-binding" evidence="9">
    <location>
        <begin position="24"/>
        <end position="273"/>
    </location>
</feature>
<evidence type="ECO:0000256" key="5">
    <source>
        <dbReference type="ARBA" id="ARBA00022679"/>
    </source>
</evidence>
<dbReference type="PROSITE" id="PS50972">
    <property type="entry name" value="PTERIN_BINDING"/>
    <property type="match status" value="1"/>
</dbReference>
<dbReference type="PANTHER" id="PTHR20941:SF1">
    <property type="entry name" value="FOLIC ACID SYNTHESIS PROTEIN FOL1"/>
    <property type="match status" value="1"/>
</dbReference>
<keyword evidence="7" id="KW-0460">Magnesium</keyword>
<reference evidence="10" key="1">
    <citation type="journal article" date="2014" name="Front. Microbiol.">
        <title>High frequency of phylogenetically diverse reductive dehalogenase-homologous genes in deep subseafloor sedimentary metagenomes.</title>
        <authorList>
            <person name="Kawai M."/>
            <person name="Futagami T."/>
            <person name="Toyoda A."/>
            <person name="Takaki Y."/>
            <person name="Nishi S."/>
            <person name="Hori S."/>
            <person name="Arai W."/>
            <person name="Tsubouchi T."/>
            <person name="Morono Y."/>
            <person name="Uchiyama I."/>
            <person name="Ito T."/>
            <person name="Fujiyama A."/>
            <person name="Inagaki F."/>
            <person name="Takami H."/>
        </authorList>
    </citation>
    <scope>NUCLEOTIDE SEQUENCE</scope>
    <source>
        <strain evidence="10">Expedition CK06-06</strain>
    </source>
</reference>
<dbReference type="GO" id="GO:0046656">
    <property type="term" value="P:folic acid biosynthetic process"/>
    <property type="evidence" value="ECO:0007669"/>
    <property type="project" value="UniProtKB-KW"/>
</dbReference>
<dbReference type="PANTHER" id="PTHR20941">
    <property type="entry name" value="FOLATE SYNTHESIS PROTEINS"/>
    <property type="match status" value="1"/>
</dbReference>
<evidence type="ECO:0000256" key="1">
    <source>
        <dbReference type="ARBA" id="ARBA00000012"/>
    </source>
</evidence>
<dbReference type="SUPFAM" id="SSF51717">
    <property type="entry name" value="Dihydropteroate synthetase-like"/>
    <property type="match status" value="1"/>
</dbReference>
<gene>
    <name evidence="10" type="ORF">S06H3_25427</name>
</gene>
<dbReference type="InterPro" id="IPR000489">
    <property type="entry name" value="Pterin-binding_dom"/>
</dbReference>
<dbReference type="EC" id="2.5.1.15" evidence="4"/>
<sequence>MEQSKSLLTTTRIGNAEFRWGERTYVMGICNLSPDSFSGDGLGSDIEAAIEQARRFVVEEADIIDVGGESTRPGMEPLSIGNIDDELRLVIPAIERLASEIPVPISIDTYKAGVASRALKAGAVMINDIWGLKCDPKLADLAAEAGVPIILMSNQRDAPCQDIIPEIISDLKRSISLAVKAGVLEQNIIIDPGIGFGKSLEQNLEIIRRLAELKSLGKPILLGSSRKSMIGKVLDLPTDQRLEGTAATIAIGIANGANMVRVHDVKPMVRVCRMSDTIIKKEDNW</sequence>
<comment type="caution">
    <text evidence="10">The sequence shown here is derived from an EMBL/GenBank/DDBJ whole genome shotgun (WGS) entry which is preliminary data.</text>
</comment>
<dbReference type="CDD" id="cd00739">
    <property type="entry name" value="DHPS"/>
    <property type="match status" value="1"/>
</dbReference>
<proteinExistence type="predicted"/>
<dbReference type="NCBIfam" id="TIGR01496">
    <property type="entry name" value="DHPS"/>
    <property type="match status" value="1"/>
</dbReference>
<dbReference type="InterPro" id="IPR006390">
    <property type="entry name" value="DHP_synth_dom"/>
</dbReference>
<name>X1LPU0_9ZZZZ</name>
<accession>X1LPU0</accession>
<comment type="pathway">
    <text evidence="3">Cofactor biosynthesis; tetrahydrofolate biosynthesis; 7,8-dihydrofolate from 2-amino-4-hydroxy-6-hydroxymethyl-7,8-dihydropteridine diphosphate and 4-aminobenzoate: step 1/2.</text>
</comment>
<comment type="cofactor">
    <cofactor evidence="2">
        <name>Mg(2+)</name>
        <dbReference type="ChEBI" id="CHEBI:18420"/>
    </cofactor>
</comment>
<dbReference type="GO" id="GO:0004156">
    <property type="term" value="F:dihydropteroate synthase activity"/>
    <property type="evidence" value="ECO:0007669"/>
    <property type="project" value="UniProtKB-EC"/>
</dbReference>
<dbReference type="PROSITE" id="PS00793">
    <property type="entry name" value="DHPS_2"/>
    <property type="match status" value="1"/>
</dbReference>
<evidence type="ECO:0000313" key="10">
    <source>
        <dbReference type="EMBL" id="GAI21377.1"/>
    </source>
</evidence>
<keyword evidence="8" id="KW-0289">Folate biosynthesis</keyword>
<dbReference type="GO" id="GO:0046654">
    <property type="term" value="P:tetrahydrofolate biosynthetic process"/>
    <property type="evidence" value="ECO:0007669"/>
    <property type="project" value="TreeGrafter"/>
</dbReference>
<dbReference type="InterPro" id="IPR011005">
    <property type="entry name" value="Dihydropteroate_synth-like_sf"/>
</dbReference>
<dbReference type="AlphaFoldDB" id="X1LPU0"/>
<evidence type="ECO:0000256" key="3">
    <source>
        <dbReference type="ARBA" id="ARBA00004763"/>
    </source>
</evidence>
<comment type="catalytic activity">
    <reaction evidence="1">
        <text>(7,8-dihydropterin-6-yl)methyl diphosphate + 4-aminobenzoate = 7,8-dihydropteroate + diphosphate</text>
        <dbReference type="Rhea" id="RHEA:19949"/>
        <dbReference type="ChEBI" id="CHEBI:17836"/>
        <dbReference type="ChEBI" id="CHEBI:17839"/>
        <dbReference type="ChEBI" id="CHEBI:33019"/>
        <dbReference type="ChEBI" id="CHEBI:72950"/>
        <dbReference type="EC" id="2.5.1.15"/>
    </reaction>
</comment>
<protein>
    <recommendedName>
        <fullName evidence="4">dihydropteroate synthase</fullName>
        <ecNumber evidence="4">2.5.1.15</ecNumber>
    </recommendedName>
</protein>
<keyword evidence="5" id="KW-0808">Transferase</keyword>
<evidence type="ECO:0000256" key="6">
    <source>
        <dbReference type="ARBA" id="ARBA00022723"/>
    </source>
</evidence>
<evidence type="ECO:0000256" key="8">
    <source>
        <dbReference type="ARBA" id="ARBA00022909"/>
    </source>
</evidence>
<dbReference type="GO" id="GO:0046872">
    <property type="term" value="F:metal ion binding"/>
    <property type="evidence" value="ECO:0007669"/>
    <property type="project" value="UniProtKB-KW"/>
</dbReference>
<evidence type="ECO:0000259" key="9">
    <source>
        <dbReference type="PROSITE" id="PS50972"/>
    </source>
</evidence>
<dbReference type="InterPro" id="IPR045031">
    <property type="entry name" value="DHP_synth-like"/>
</dbReference>
<keyword evidence="6" id="KW-0479">Metal-binding</keyword>
<evidence type="ECO:0000256" key="7">
    <source>
        <dbReference type="ARBA" id="ARBA00022842"/>
    </source>
</evidence>
<dbReference type="EMBL" id="BARV01014634">
    <property type="protein sequence ID" value="GAI21377.1"/>
    <property type="molecule type" value="Genomic_DNA"/>
</dbReference>
<evidence type="ECO:0000256" key="4">
    <source>
        <dbReference type="ARBA" id="ARBA00012458"/>
    </source>
</evidence>
<organism evidence="10">
    <name type="scientific">marine sediment metagenome</name>
    <dbReference type="NCBI Taxonomy" id="412755"/>
    <lineage>
        <taxon>unclassified sequences</taxon>
        <taxon>metagenomes</taxon>
        <taxon>ecological metagenomes</taxon>
    </lineage>
</organism>
<dbReference type="GO" id="GO:0005829">
    <property type="term" value="C:cytosol"/>
    <property type="evidence" value="ECO:0007669"/>
    <property type="project" value="TreeGrafter"/>
</dbReference>
<dbReference type="Gene3D" id="3.20.20.20">
    <property type="entry name" value="Dihydropteroate synthase-like"/>
    <property type="match status" value="1"/>
</dbReference>
<dbReference type="Pfam" id="PF00809">
    <property type="entry name" value="Pterin_bind"/>
    <property type="match status" value="1"/>
</dbReference>